<dbReference type="InterPro" id="IPR013757">
    <property type="entry name" value="Topo_IIA_A_a_sf"/>
</dbReference>
<keyword evidence="11 12" id="KW-0413">Isomerase</keyword>
<feature type="region of interest" description="Disordered" evidence="14">
    <location>
        <begin position="1"/>
        <end position="27"/>
    </location>
</feature>
<dbReference type="PROSITE" id="PS00177">
    <property type="entry name" value="TOPOISOMERASE_II"/>
    <property type="match status" value="1"/>
</dbReference>
<dbReference type="SUPFAM" id="SSF55874">
    <property type="entry name" value="ATPase domain of HSP90 chaperone/DNA topoisomerase II/histidine kinase"/>
    <property type="match status" value="1"/>
</dbReference>
<dbReference type="FunFam" id="3.30.565.10:FF:000004">
    <property type="entry name" value="DNA topoisomerase 2"/>
    <property type="match status" value="1"/>
</dbReference>
<dbReference type="Gene3D" id="3.30.1360.40">
    <property type="match status" value="1"/>
</dbReference>
<dbReference type="InterPro" id="IPR002205">
    <property type="entry name" value="Topo_IIA_dom_A"/>
</dbReference>
<dbReference type="PROSITE" id="PS52040">
    <property type="entry name" value="TOPO_IIA"/>
    <property type="match status" value="1"/>
</dbReference>
<keyword evidence="7 13" id="KW-0067">ATP-binding</keyword>
<comment type="cofactor">
    <cofactor evidence="2">
        <name>Ca(2+)</name>
        <dbReference type="ChEBI" id="CHEBI:29108"/>
    </cofactor>
</comment>
<feature type="compositionally biased region" description="Basic and acidic residues" evidence="14">
    <location>
        <begin position="1221"/>
        <end position="1235"/>
    </location>
</feature>
<dbReference type="PRINTS" id="PR01158">
    <property type="entry name" value="TOPISMRASEII"/>
</dbReference>
<dbReference type="GO" id="GO:0005524">
    <property type="term" value="F:ATP binding"/>
    <property type="evidence" value="ECO:0007669"/>
    <property type="project" value="UniProtKB-UniRule"/>
</dbReference>
<dbReference type="InterPro" id="IPR014721">
    <property type="entry name" value="Ribsml_uS5_D2-typ_fold_subgr"/>
</dbReference>
<comment type="subunit">
    <text evidence="13">Homodimer.</text>
</comment>
<dbReference type="GO" id="GO:0046872">
    <property type="term" value="F:metal ion binding"/>
    <property type="evidence" value="ECO:0007669"/>
    <property type="project" value="UniProtKB-KW"/>
</dbReference>
<dbReference type="FunFam" id="3.40.50.670:FF:000001">
    <property type="entry name" value="DNA topoisomerase 2"/>
    <property type="match status" value="2"/>
</dbReference>
<dbReference type="Gene3D" id="3.30.565.10">
    <property type="entry name" value="Histidine kinase-like ATPase, C-terminal domain"/>
    <property type="match status" value="1"/>
</dbReference>
<dbReference type="InterPro" id="IPR031660">
    <property type="entry name" value="TOPRIM_C"/>
</dbReference>
<feature type="region of interest" description="Disordered" evidence="14">
    <location>
        <begin position="1221"/>
        <end position="1452"/>
    </location>
</feature>
<dbReference type="Pfam" id="PF16898">
    <property type="entry name" value="TOPRIM_C"/>
    <property type="match status" value="1"/>
</dbReference>
<dbReference type="InterPro" id="IPR036890">
    <property type="entry name" value="HATPase_C_sf"/>
</dbReference>
<dbReference type="SMART" id="SM00434">
    <property type="entry name" value="TOP4c"/>
    <property type="match status" value="1"/>
</dbReference>
<keyword evidence="17" id="KW-1185">Reference proteome</keyword>
<dbReference type="GO" id="GO:0006265">
    <property type="term" value="P:DNA topological change"/>
    <property type="evidence" value="ECO:0007669"/>
    <property type="project" value="UniProtKB-UniRule"/>
</dbReference>
<evidence type="ECO:0000256" key="13">
    <source>
        <dbReference type="RuleBase" id="RU362094"/>
    </source>
</evidence>
<evidence type="ECO:0000256" key="12">
    <source>
        <dbReference type="PROSITE-ProRule" id="PRU01384"/>
    </source>
</evidence>
<dbReference type="Gene3D" id="1.10.268.10">
    <property type="entry name" value="Topoisomerase, domain 3"/>
    <property type="match status" value="1"/>
</dbReference>
<dbReference type="Gene3D" id="3.40.50.670">
    <property type="match status" value="1"/>
</dbReference>
<dbReference type="FunFam" id="3.90.199.10:FF:000002">
    <property type="entry name" value="DNA topoisomerase 2"/>
    <property type="match status" value="1"/>
</dbReference>
<dbReference type="GO" id="GO:0000712">
    <property type="term" value="P:resolution of meiotic recombination intermediates"/>
    <property type="evidence" value="ECO:0007669"/>
    <property type="project" value="TreeGrafter"/>
</dbReference>
<dbReference type="CDD" id="cd03481">
    <property type="entry name" value="TopoIIA_Trans_ScTopoIIA"/>
    <property type="match status" value="1"/>
</dbReference>
<dbReference type="InterPro" id="IPR001154">
    <property type="entry name" value="TopoII_euk"/>
</dbReference>
<evidence type="ECO:0000256" key="4">
    <source>
        <dbReference type="ARBA" id="ARBA00011080"/>
    </source>
</evidence>
<feature type="domain" description="Toprim" evidence="15">
    <location>
        <begin position="471"/>
        <end position="588"/>
    </location>
</feature>
<evidence type="ECO:0000256" key="14">
    <source>
        <dbReference type="SAM" id="MobiDB-lite"/>
    </source>
</evidence>
<dbReference type="FunFam" id="3.30.230.10:FF:000008">
    <property type="entry name" value="DNA topoisomerase 2"/>
    <property type="match status" value="1"/>
</dbReference>
<dbReference type="InterPro" id="IPR020568">
    <property type="entry name" value="Ribosomal_Su5_D2-typ_SF"/>
</dbReference>
<dbReference type="Pfam" id="PF00521">
    <property type="entry name" value="DNA_topoisoIV"/>
    <property type="match status" value="1"/>
</dbReference>
<name>A0A914Z7N5_9BILA</name>
<keyword evidence="5" id="KW-0479">Metal-binding</keyword>
<dbReference type="FunFam" id="3.30.1360.40:FF:000003">
    <property type="entry name" value="DNA topoisomerase 2"/>
    <property type="match status" value="1"/>
</dbReference>
<keyword evidence="10 12" id="KW-0238">DNA-binding</keyword>
<evidence type="ECO:0000256" key="7">
    <source>
        <dbReference type="ARBA" id="ARBA00022840"/>
    </source>
</evidence>
<dbReference type="Gene3D" id="3.30.230.10">
    <property type="match status" value="1"/>
</dbReference>
<dbReference type="InterPro" id="IPR013759">
    <property type="entry name" value="Topo_IIA_B_C"/>
</dbReference>
<dbReference type="InterPro" id="IPR006171">
    <property type="entry name" value="TOPRIM_dom"/>
</dbReference>
<dbReference type="PRINTS" id="PR00418">
    <property type="entry name" value="TPI2FAMILY"/>
</dbReference>
<dbReference type="Gene3D" id="3.90.199.10">
    <property type="entry name" value="Topoisomerase II, domain 5"/>
    <property type="match status" value="1"/>
</dbReference>
<feature type="region of interest" description="Disordered" evidence="14">
    <location>
        <begin position="1117"/>
        <end position="1139"/>
    </location>
</feature>
<evidence type="ECO:0000256" key="10">
    <source>
        <dbReference type="ARBA" id="ARBA00023125"/>
    </source>
</evidence>
<dbReference type="InterPro" id="IPR003594">
    <property type="entry name" value="HATPase_dom"/>
</dbReference>
<dbReference type="CDD" id="cd16930">
    <property type="entry name" value="HATPase_TopII-like"/>
    <property type="match status" value="1"/>
</dbReference>
<dbReference type="InterPro" id="IPR013506">
    <property type="entry name" value="Topo_IIA_bsu_dom2"/>
</dbReference>
<dbReference type="Pfam" id="PF00204">
    <property type="entry name" value="DNA_gyraseB"/>
    <property type="match status" value="1"/>
</dbReference>
<evidence type="ECO:0000313" key="17">
    <source>
        <dbReference type="Proteomes" id="UP000887577"/>
    </source>
</evidence>
<evidence type="ECO:0000256" key="9">
    <source>
        <dbReference type="ARBA" id="ARBA00023029"/>
    </source>
</evidence>
<dbReference type="SUPFAM" id="SSF54211">
    <property type="entry name" value="Ribosomal protein S5 domain 2-like"/>
    <property type="match status" value="1"/>
</dbReference>
<protein>
    <recommendedName>
        <fullName evidence="13">DNA topoisomerase 2</fullName>
        <ecNumber evidence="13">5.6.2.2</ecNumber>
    </recommendedName>
</protein>
<evidence type="ECO:0000256" key="2">
    <source>
        <dbReference type="ARBA" id="ARBA00001913"/>
    </source>
</evidence>
<dbReference type="SUPFAM" id="SSF56719">
    <property type="entry name" value="Type II DNA topoisomerase"/>
    <property type="match status" value="1"/>
</dbReference>
<evidence type="ECO:0000256" key="11">
    <source>
        <dbReference type="ARBA" id="ARBA00023235"/>
    </source>
</evidence>
<keyword evidence="8" id="KW-0460">Magnesium</keyword>
<evidence type="ECO:0000259" key="16">
    <source>
        <dbReference type="PROSITE" id="PS52040"/>
    </source>
</evidence>
<organism evidence="17 18">
    <name type="scientific">Panagrolaimus superbus</name>
    <dbReference type="NCBI Taxonomy" id="310955"/>
    <lineage>
        <taxon>Eukaryota</taxon>
        <taxon>Metazoa</taxon>
        <taxon>Ecdysozoa</taxon>
        <taxon>Nematoda</taxon>
        <taxon>Chromadorea</taxon>
        <taxon>Rhabditida</taxon>
        <taxon>Tylenchina</taxon>
        <taxon>Panagrolaimomorpha</taxon>
        <taxon>Panagrolaimoidea</taxon>
        <taxon>Panagrolaimidae</taxon>
        <taxon>Panagrolaimus</taxon>
    </lineage>
</organism>
<feature type="compositionally biased region" description="Acidic residues" evidence="14">
    <location>
        <begin position="1372"/>
        <end position="1392"/>
    </location>
</feature>
<feature type="compositionally biased region" description="Acidic residues" evidence="14">
    <location>
        <begin position="1122"/>
        <end position="1133"/>
    </location>
</feature>
<dbReference type="InterPro" id="IPR050634">
    <property type="entry name" value="DNA_Topoisomerase_II"/>
</dbReference>
<comment type="catalytic activity">
    <reaction evidence="1 12 13">
        <text>ATP-dependent breakage, passage and rejoining of double-stranded DNA.</text>
        <dbReference type="EC" id="5.6.2.2"/>
    </reaction>
</comment>
<evidence type="ECO:0000256" key="8">
    <source>
        <dbReference type="ARBA" id="ARBA00022842"/>
    </source>
</evidence>
<proteinExistence type="inferred from homology"/>
<dbReference type="FunFam" id="3.30.1490.30:FF:000001">
    <property type="entry name" value="DNA topoisomerase 2"/>
    <property type="match status" value="1"/>
</dbReference>
<feature type="domain" description="Topo IIA-type catalytic" evidence="16">
    <location>
        <begin position="731"/>
        <end position="1192"/>
    </location>
</feature>
<dbReference type="PROSITE" id="PS50880">
    <property type="entry name" value="TOPRIM"/>
    <property type="match status" value="1"/>
</dbReference>
<dbReference type="Pfam" id="PF01751">
    <property type="entry name" value="Toprim"/>
    <property type="match status" value="1"/>
</dbReference>
<feature type="compositionally biased region" description="Basic and acidic residues" evidence="14">
    <location>
        <begin position="1329"/>
        <end position="1359"/>
    </location>
</feature>
<evidence type="ECO:0000259" key="15">
    <source>
        <dbReference type="PROSITE" id="PS50880"/>
    </source>
</evidence>
<dbReference type="GO" id="GO:0003677">
    <property type="term" value="F:DNA binding"/>
    <property type="evidence" value="ECO:0007669"/>
    <property type="project" value="UniProtKB-UniRule"/>
</dbReference>
<dbReference type="GO" id="GO:0005634">
    <property type="term" value="C:nucleus"/>
    <property type="evidence" value="ECO:0007669"/>
    <property type="project" value="TreeGrafter"/>
</dbReference>
<keyword evidence="6 13" id="KW-0547">Nucleotide-binding</keyword>
<feature type="compositionally biased region" description="Acidic residues" evidence="14">
    <location>
        <begin position="1299"/>
        <end position="1315"/>
    </location>
</feature>
<sequence>MSAVKKKAAKTNGEAATENGTSDENPMDVFQSLDNNKGKRMSIENMYQRKTQLEHILLRPDTYIGSVEFCDKTPMWVYDSENDKMVNREISYVPGLYKIFDEILVNAADNKQRDKKMSLIKIDINKEKNEISVYNNGKGIPVVNHKTEKMYVPELIFGTLLTSSNYNDDERKVTGGRNGYGAKLCNIFSKKFVLETSSKEFGHAFKQIWKNNMTKDGEAEISKAKGEDFTKVTFRPDLSKFKMTELDDDIIDLMSRRAFDIAGTSKGVSVFLNGKKIPVSGFKQYVELYTKDYLDNEGEPYKVAHEVVNGRWEIAVTVSEKNFQQVSFVNSIATTKGGRHVDYINDQIVSNMMDSIKKKVGKGNINVKPFQVKNHCWVFVNCLIENPSFDSQTKETLTTLAKSFGSTAKVSEKFSAQALKCGISDAVLSWVRFKQQEQADKKCSSKKSSKIKGIPKLEDANDAGTKNSHLCTLILTEGDSAKTLAVAGLGVIGRDRYGVFPLRGKMLNVREGKHDQVMKNAEVTSLLKILGLQYKLKYDTEEQMKSLRYGKVMIMADQDMDGSHIKGLVINFVHYNWPHLLKKNFVEEFITPIIKATRGKEEVSFFSIPEYTEWRQNTANWKAFRIKYYKGLGTSTSKEAKEYFSDMVKHRIAFSYEGKECDDAIDLAFSKKKIEERKDWLTKWMEVRKQVREENGTEDYLYSKDTRAVSYSDFINRELILFSNTDNERSIPSLVDGLKPGQRKVLFTCFKRADKKEVKVAQLAGAVGEMSAYHHGEQSLMSTIVNLAQDYVGSNNINLLLPNGQFGTRLQGGKDSASPRYIFTQLNPVTRTLFPQEDEYVLKFLYEENQRIEPEWYAPIIPTVLVNGAEGIGTGWSTKVPNYNPRDLVENIRHLIRDEPMKPLVPWYKHFKGTIVPLDDQHYCCNGEVSVISDDTVEITELPVKIWTQNYKESVIEPMMESDAKADVTISDFKEYHTDVTVKFIIKMPSDKLVKAEAQGLHKALKLQTPIATTSMVLFDGAGCLRRFTRPEDICREFYGVRKQIYIDRKRYLEGMLQAQSDRLSHQARFIMLKIDNKIFIENKKKSAIIEQLIKLNFPPDPVKKWKDIQKKKEIEAAGEVGNEEEEDTEAAEAEQSGGEKRVADYDYLVGMAMWKLSTEDKDKLLAESQSKKDELVVLQSKSWSDLWEEDLVKFLEALEKQEKKEQGDIEDAIKTATKKLMKDKASGRGNKRAEALFADVKPNPKATRVEPTVDHMKEKYEKEKKDKKPKTETKPKKEGMDMRQFLDKSNGSNGSNVENEDVIALDGDDDDDNEVKEVQPKKTAPKRPKAEPKVKAEPKTKAEPKSKVAPKAKAEPKATKAPAKKKKDASSDEEDDDDIEILSASEEEYEEPLTPPPKRDNAPRRAAAKNASKKLVVDEDDDEDVSDEDEAPPKKKKGRIQISSDEEDFFV</sequence>
<dbReference type="WBParaSite" id="PSU_v2.g8703.t1">
    <property type="protein sequence ID" value="PSU_v2.g8703.t1"/>
    <property type="gene ID" value="PSU_v2.g8703"/>
</dbReference>
<dbReference type="GO" id="GO:0000819">
    <property type="term" value="P:sister chromatid segregation"/>
    <property type="evidence" value="ECO:0007669"/>
    <property type="project" value="TreeGrafter"/>
</dbReference>
<dbReference type="CDD" id="cd03365">
    <property type="entry name" value="TOPRIM_TopoIIA"/>
    <property type="match status" value="1"/>
</dbReference>
<comment type="similarity">
    <text evidence="4 13">Belongs to the type II topoisomerase family.</text>
</comment>
<evidence type="ECO:0000256" key="5">
    <source>
        <dbReference type="ARBA" id="ARBA00022723"/>
    </source>
</evidence>
<comment type="function">
    <text evidence="13">Control of topological states of DNA by transient breakage and subsequent rejoining of DNA strands. Topoisomerase II makes double-strand breaks.</text>
</comment>
<dbReference type="PANTHER" id="PTHR10169">
    <property type="entry name" value="DNA TOPOISOMERASE/GYRASE"/>
    <property type="match status" value="1"/>
</dbReference>
<dbReference type="CDD" id="cd00187">
    <property type="entry name" value="TOP4c"/>
    <property type="match status" value="1"/>
</dbReference>
<dbReference type="InterPro" id="IPR018522">
    <property type="entry name" value="TopoIIA_CS"/>
</dbReference>
<evidence type="ECO:0000256" key="1">
    <source>
        <dbReference type="ARBA" id="ARBA00000185"/>
    </source>
</evidence>
<dbReference type="InterPro" id="IPR013760">
    <property type="entry name" value="Topo_IIA-like_dom_sf"/>
</dbReference>
<dbReference type="Gene3D" id="3.30.1490.30">
    <property type="match status" value="1"/>
</dbReference>
<dbReference type="InterPro" id="IPR001241">
    <property type="entry name" value="Topo_IIA"/>
</dbReference>
<dbReference type="InterPro" id="IPR034157">
    <property type="entry name" value="TOPRIM_TopoII"/>
</dbReference>
<dbReference type="InterPro" id="IPR013758">
    <property type="entry name" value="Topo_IIA_A/C_ab"/>
</dbReference>
<keyword evidence="9 12" id="KW-0799">Topoisomerase</keyword>
<accession>A0A914Z7N5</accession>
<dbReference type="GO" id="GO:0003918">
    <property type="term" value="F:DNA topoisomerase type II (double strand cut, ATP-hydrolyzing) activity"/>
    <property type="evidence" value="ECO:0007669"/>
    <property type="project" value="UniProtKB-UniRule"/>
</dbReference>
<reference evidence="18" key="1">
    <citation type="submission" date="2022-11" db="UniProtKB">
        <authorList>
            <consortium name="WormBaseParasite"/>
        </authorList>
    </citation>
    <scope>IDENTIFICATION</scope>
</reference>
<feature type="compositionally biased region" description="Basic and acidic residues" evidence="14">
    <location>
        <begin position="1248"/>
        <end position="1287"/>
    </location>
</feature>
<dbReference type="EC" id="5.6.2.2" evidence="13"/>
<feature type="compositionally biased region" description="Acidic residues" evidence="14">
    <location>
        <begin position="1419"/>
        <end position="1431"/>
    </location>
</feature>
<dbReference type="Proteomes" id="UP000887577">
    <property type="component" value="Unplaced"/>
</dbReference>
<comment type="cofactor">
    <cofactor evidence="3">
        <name>Mg(2+)</name>
        <dbReference type="ChEBI" id="CHEBI:18420"/>
    </cofactor>
</comment>
<dbReference type="SMART" id="SM00433">
    <property type="entry name" value="TOP2c"/>
    <property type="match status" value="1"/>
</dbReference>
<evidence type="ECO:0000313" key="18">
    <source>
        <dbReference type="WBParaSite" id="PSU_v2.g8703.t1"/>
    </source>
</evidence>
<evidence type="ECO:0000256" key="6">
    <source>
        <dbReference type="ARBA" id="ARBA00022741"/>
    </source>
</evidence>
<feature type="active site" description="O-(5'-phospho-DNA)-tyrosine intermediate" evidence="12">
    <location>
        <position position="821"/>
    </location>
</feature>
<dbReference type="PANTHER" id="PTHR10169:SF62">
    <property type="entry name" value="DNA TOPOISOMERASE 2 TOP-2-RELATED"/>
    <property type="match status" value="1"/>
</dbReference>
<evidence type="ECO:0000256" key="3">
    <source>
        <dbReference type="ARBA" id="ARBA00001946"/>
    </source>
</evidence>
<dbReference type="Pfam" id="PF02518">
    <property type="entry name" value="HATPase_c"/>
    <property type="match status" value="1"/>
</dbReference>